<dbReference type="Pfam" id="PF00750">
    <property type="entry name" value="tRNA-synt_1d"/>
    <property type="match status" value="1"/>
</dbReference>
<dbReference type="AlphaFoldDB" id="A0A1F6ED66"/>
<name>A0A1F6ED66_9BACT</name>
<evidence type="ECO:0000256" key="4">
    <source>
        <dbReference type="ARBA" id="ARBA00022741"/>
    </source>
</evidence>
<evidence type="ECO:0000256" key="10">
    <source>
        <dbReference type="RuleBase" id="RU363038"/>
    </source>
</evidence>
<feature type="domain" description="Arginyl tRNA synthetase N-terminal" evidence="12">
    <location>
        <begin position="4"/>
        <end position="87"/>
    </location>
</feature>
<reference evidence="13 14" key="1">
    <citation type="journal article" date="2016" name="Nat. Commun.">
        <title>Thousands of microbial genomes shed light on interconnected biogeochemical processes in an aquifer system.</title>
        <authorList>
            <person name="Anantharaman K."/>
            <person name="Brown C.T."/>
            <person name="Hug L.A."/>
            <person name="Sharon I."/>
            <person name="Castelle C.J."/>
            <person name="Probst A.J."/>
            <person name="Thomas B.C."/>
            <person name="Singh A."/>
            <person name="Wilkins M.J."/>
            <person name="Karaoz U."/>
            <person name="Brodie E.L."/>
            <person name="Williams K.H."/>
            <person name="Hubbard S.S."/>
            <person name="Banfield J.F."/>
        </authorList>
    </citation>
    <scope>NUCLEOTIDE SEQUENCE [LARGE SCALE GENOMIC DNA]</scope>
</reference>
<comment type="catalytic activity">
    <reaction evidence="8">
        <text>tRNA(Arg) + L-arginine + ATP = L-arginyl-tRNA(Arg) + AMP + diphosphate</text>
        <dbReference type="Rhea" id="RHEA:20301"/>
        <dbReference type="Rhea" id="RHEA-COMP:9658"/>
        <dbReference type="Rhea" id="RHEA-COMP:9673"/>
        <dbReference type="ChEBI" id="CHEBI:30616"/>
        <dbReference type="ChEBI" id="CHEBI:32682"/>
        <dbReference type="ChEBI" id="CHEBI:33019"/>
        <dbReference type="ChEBI" id="CHEBI:78442"/>
        <dbReference type="ChEBI" id="CHEBI:78513"/>
        <dbReference type="ChEBI" id="CHEBI:456215"/>
        <dbReference type="EC" id="6.1.1.19"/>
    </reaction>
</comment>
<dbReference type="NCBIfam" id="TIGR00456">
    <property type="entry name" value="argS"/>
    <property type="match status" value="1"/>
</dbReference>
<sequence>MIVEKIKQSIMEALKSLGLSIPDIYLEHPADILHGDYASNVALVLAKSQGGNPRELAEKVVRYIVQQQLEEVEKVDVAGAGFINFFLSRDFFAGNVRKILESGEEWGKNKMLLGKKVMVEYTDPNPFKEFHIGHLMSNAIGESIARLIEFSGAEVKRASYQGDVGLHVAKALWGKMKKPNVKWGEAYGWGAAKYEEEEEAKKEIREINKEIYESLYGKGSKKKDLLELYSEGKAESFREFEKIYKKLGTFNEKTGTGFDYYYFESYSGVYGKRIVEEHPEVFEQSEGAIVFRGGKEGLHTRVFLNSEGLPTYEAKEIGLAFLKEERHPADIFVSITGNEIVEYFKVVLAALRRINAKLAEKIVHIPHGMLRLPSGKMSSRTGDIVTAESLIDEVSKRVKEKMSERATGKEQETIEAIAIGAIKYSILKQGMGSDIVFDFEKSVSFEGDSGPYLQYAATRAHSILGRAGSADNVERVPKEVIEIERLLYRFPEIVERAAREYEPHYVATFLTELAGTFNSWYAKEKIIDDTPESPYKLALTKAFHQTMMNGLFLLGIKTPERM</sequence>
<dbReference type="EC" id="6.1.1.19" evidence="2 9"/>
<keyword evidence="7 10" id="KW-0030">Aminoacyl-tRNA synthetase</keyword>
<dbReference type="PANTHER" id="PTHR11956">
    <property type="entry name" value="ARGINYL-TRNA SYNTHETASE"/>
    <property type="match status" value="1"/>
</dbReference>
<dbReference type="SMART" id="SM00836">
    <property type="entry name" value="DALR_1"/>
    <property type="match status" value="1"/>
</dbReference>
<dbReference type="SUPFAM" id="SSF47323">
    <property type="entry name" value="Anticodon-binding domain of a subclass of class I aminoacyl-tRNA synthetases"/>
    <property type="match status" value="1"/>
</dbReference>
<dbReference type="InterPro" id="IPR005148">
    <property type="entry name" value="Arg-tRNA-synth_N"/>
</dbReference>
<evidence type="ECO:0000256" key="5">
    <source>
        <dbReference type="ARBA" id="ARBA00022840"/>
    </source>
</evidence>
<proteinExistence type="inferred from homology"/>
<dbReference type="Pfam" id="PF03485">
    <property type="entry name" value="Arg_tRNA_synt_N"/>
    <property type="match status" value="1"/>
</dbReference>
<dbReference type="GO" id="GO:0004814">
    <property type="term" value="F:arginine-tRNA ligase activity"/>
    <property type="evidence" value="ECO:0007669"/>
    <property type="project" value="UniProtKB-UniRule"/>
</dbReference>
<evidence type="ECO:0000256" key="1">
    <source>
        <dbReference type="ARBA" id="ARBA00005594"/>
    </source>
</evidence>
<dbReference type="PANTHER" id="PTHR11956:SF5">
    <property type="entry name" value="ARGININE--TRNA LIGASE, CYTOPLASMIC"/>
    <property type="match status" value="1"/>
</dbReference>
<evidence type="ECO:0000256" key="7">
    <source>
        <dbReference type="ARBA" id="ARBA00023146"/>
    </source>
</evidence>
<evidence type="ECO:0000256" key="3">
    <source>
        <dbReference type="ARBA" id="ARBA00022598"/>
    </source>
</evidence>
<keyword evidence="3 10" id="KW-0436">Ligase</keyword>
<accession>A0A1F6ED66</accession>
<comment type="caution">
    <text evidence="13">The sequence shown here is derived from an EMBL/GenBank/DDBJ whole genome shotgun (WGS) entry which is preliminary data.</text>
</comment>
<dbReference type="InterPro" id="IPR009080">
    <property type="entry name" value="tRNAsynth_Ia_anticodon-bd"/>
</dbReference>
<keyword evidence="4 10" id="KW-0547">Nucleotide-binding</keyword>
<dbReference type="SMART" id="SM01016">
    <property type="entry name" value="Arg_tRNA_synt_N"/>
    <property type="match status" value="1"/>
</dbReference>
<dbReference type="InterPro" id="IPR008909">
    <property type="entry name" value="DALR_anticod-bd"/>
</dbReference>
<evidence type="ECO:0000256" key="8">
    <source>
        <dbReference type="ARBA" id="ARBA00049339"/>
    </source>
</evidence>
<dbReference type="SUPFAM" id="SSF52374">
    <property type="entry name" value="Nucleotidylyl transferase"/>
    <property type="match status" value="1"/>
</dbReference>
<evidence type="ECO:0000256" key="9">
    <source>
        <dbReference type="NCBIfam" id="TIGR00456"/>
    </source>
</evidence>
<dbReference type="PRINTS" id="PR01038">
    <property type="entry name" value="TRNASYNTHARG"/>
</dbReference>
<dbReference type="STRING" id="1798508.A3A35_00325"/>
<comment type="similarity">
    <text evidence="1 10">Belongs to the class-I aminoacyl-tRNA synthetase family.</text>
</comment>
<dbReference type="Gene3D" id="3.30.1360.70">
    <property type="entry name" value="Arginyl tRNA synthetase N-terminal domain"/>
    <property type="match status" value="1"/>
</dbReference>
<dbReference type="InterPro" id="IPR014729">
    <property type="entry name" value="Rossmann-like_a/b/a_fold"/>
</dbReference>
<dbReference type="InterPro" id="IPR035684">
    <property type="entry name" value="ArgRS_core"/>
</dbReference>
<evidence type="ECO:0000259" key="12">
    <source>
        <dbReference type="SMART" id="SM01016"/>
    </source>
</evidence>
<organism evidence="13 14">
    <name type="scientific">Candidatus Kaiserbacteria bacterium RIFCSPLOWO2_01_FULL_51_21</name>
    <dbReference type="NCBI Taxonomy" id="1798508"/>
    <lineage>
        <taxon>Bacteria</taxon>
        <taxon>Candidatus Kaiseribacteriota</taxon>
    </lineage>
</organism>
<keyword evidence="5 10" id="KW-0067">ATP-binding</keyword>
<dbReference type="InterPro" id="IPR036695">
    <property type="entry name" value="Arg-tRNA-synth_N_sf"/>
</dbReference>
<dbReference type="SUPFAM" id="SSF55190">
    <property type="entry name" value="Arginyl-tRNA synthetase (ArgRS), N-terminal 'additional' domain"/>
    <property type="match status" value="1"/>
</dbReference>
<dbReference type="EMBL" id="MFLV01000011">
    <property type="protein sequence ID" value="OGG71608.1"/>
    <property type="molecule type" value="Genomic_DNA"/>
</dbReference>
<dbReference type="InterPro" id="IPR001278">
    <property type="entry name" value="Arg-tRNA-ligase"/>
</dbReference>
<feature type="domain" description="DALR anticodon binding" evidence="11">
    <location>
        <begin position="453"/>
        <end position="562"/>
    </location>
</feature>
<evidence type="ECO:0000256" key="2">
    <source>
        <dbReference type="ARBA" id="ARBA00012837"/>
    </source>
</evidence>
<evidence type="ECO:0000313" key="13">
    <source>
        <dbReference type="EMBL" id="OGG71608.1"/>
    </source>
</evidence>
<evidence type="ECO:0000313" key="14">
    <source>
        <dbReference type="Proteomes" id="UP000179115"/>
    </source>
</evidence>
<protein>
    <recommendedName>
        <fullName evidence="2 9">Arginine--tRNA ligase</fullName>
        <ecNumber evidence="2 9">6.1.1.19</ecNumber>
    </recommendedName>
</protein>
<dbReference type="GO" id="GO:0005737">
    <property type="term" value="C:cytoplasm"/>
    <property type="evidence" value="ECO:0007669"/>
    <property type="project" value="UniProtKB-UniRule"/>
</dbReference>
<dbReference type="Gene3D" id="1.10.730.10">
    <property type="entry name" value="Isoleucyl-tRNA Synthetase, Domain 1"/>
    <property type="match status" value="1"/>
</dbReference>
<dbReference type="GO" id="GO:0005524">
    <property type="term" value="F:ATP binding"/>
    <property type="evidence" value="ECO:0007669"/>
    <property type="project" value="UniProtKB-KW"/>
</dbReference>
<dbReference type="Pfam" id="PF05746">
    <property type="entry name" value="DALR_1"/>
    <property type="match status" value="1"/>
</dbReference>
<keyword evidence="6 10" id="KW-0648">Protein biosynthesis</keyword>
<dbReference type="Gene3D" id="3.40.50.620">
    <property type="entry name" value="HUPs"/>
    <property type="match status" value="1"/>
</dbReference>
<evidence type="ECO:0000259" key="11">
    <source>
        <dbReference type="SMART" id="SM00836"/>
    </source>
</evidence>
<dbReference type="GO" id="GO:0006420">
    <property type="term" value="P:arginyl-tRNA aminoacylation"/>
    <property type="evidence" value="ECO:0007669"/>
    <property type="project" value="UniProtKB-UniRule"/>
</dbReference>
<dbReference type="Proteomes" id="UP000179115">
    <property type="component" value="Unassembled WGS sequence"/>
</dbReference>
<gene>
    <name evidence="13" type="ORF">A3A35_00325</name>
</gene>
<evidence type="ECO:0000256" key="6">
    <source>
        <dbReference type="ARBA" id="ARBA00022917"/>
    </source>
</evidence>